<reference evidence="1 2" key="1">
    <citation type="journal article" date="2015" name="Genome Biol. Evol.">
        <title>Comparative Genomics of a Bacterivorous Green Alga Reveals Evolutionary Causalities and Consequences of Phago-Mixotrophic Mode of Nutrition.</title>
        <authorList>
            <person name="Burns J.A."/>
            <person name="Paasch A."/>
            <person name="Narechania A."/>
            <person name="Kim E."/>
        </authorList>
    </citation>
    <scope>NUCLEOTIDE SEQUENCE [LARGE SCALE GENOMIC DNA]</scope>
    <source>
        <strain evidence="1 2">PLY_AMNH</strain>
    </source>
</reference>
<comment type="caution">
    <text evidence="1">The sequence shown here is derived from an EMBL/GenBank/DDBJ whole genome shotgun (WGS) entry which is preliminary data.</text>
</comment>
<proteinExistence type="predicted"/>
<protein>
    <submittedName>
        <fullName evidence="1">Uncharacterized protein</fullName>
    </submittedName>
</protein>
<sequence length="87" mass="9156">MEFQLCVIPSDNYHAMVAVAASTASTTLPPLSSPAAPASAAFDRHAPVDAVREEELRSQLEPKAPEPVGIMGWLSMLCLAPAPAAKR</sequence>
<dbReference type="EMBL" id="LGRX02027348">
    <property type="protein sequence ID" value="KAK3249427.1"/>
    <property type="molecule type" value="Genomic_DNA"/>
</dbReference>
<dbReference type="AlphaFoldDB" id="A0AAE0F2X9"/>
<keyword evidence="2" id="KW-1185">Reference proteome</keyword>
<name>A0AAE0F2X9_9CHLO</name>
<gene>
    <name evidence="1" type="ORF">CYMTET_41143</name>
</gene>
<evidence type="ECO:0000313" key="2">
    <source>
        <dbReference type="Proteomes" id="UP001190700"/>
    </source>
</evidence>
<evidence type="ECO:0000313" key="1">
    <source>
        <dbReference type="EMBL" id="KAK3249427.1"/>
    </source>
</evidence>
<accession>A0AAE0F2X9</accession>
<dbReference type="Proteomes" id="UP001190700">
    <property type="component" value="Unassembled WGS sequence"/>
</dbReference>
<organism evidence="1 2">
    <name type="scientific">Cymbomonas tetramitiformis</name>
    <dbReference type="NCBI Taxonomy" id="36881"/>
    <lineage>
        <taxon>Eukaryota</taxon>
        <taxon>Viridiplantae</taxon>
        <taxon>Chlorophyta</taxon>
        <taxon>Pyramimonadophyceae</taxon>
        <taxon>Pyramimonadales</taxon>
        <taxon>Pyramimonadaceae</taxon>
        <taxon>Cymbomonas</taxon>
    </lineage>
</organism>